<evidence type="ECO:0000256" key="2">
    <source>
        <dbReference type="SAM" id="Phobius"/>
    </source>
</evidence>
<comment type="caution">
    <text evidence="3">The sequence shown here is derived from an EMBL/GenBank/DDBJ whole genome shotgun (WGS) entry which is preliminary data.</text>
</comment>
<keyword evidence="2" id="KW-0812">Transmembrane</keyword>
<feature type="compositionally biased region" description="Low complexity" evidence="1">
    <location>
        <begin position="122"/>
        <end position="143"/>
    </location>
</feature>
<evidence type="ECO:0000313" key="4">
    <source>
        <dbReference type="Proteomes" id="UP000235392"/>
    </source>
</evidence>
<feature type="compositionally biased region" description="Polar residues" evidence="1">
    <location>
        <begin position="876"/>
        <end position="886"/>
    </location>
</feature>
<sequence>MPAFPRQRDPADDPKGKNGANSTFNMSGPVETEISANPFSNSMSPLTVGDATELEDNPSSILSSSPTRLPSVPTEPSEAGVVILPNLRLPPEIDDTVTTLENTTAPDVDISIDDSGARITQTTPDLESLLDSSSSDDTSSKTTPHGAAPSPNTSSAAWSEMRHASDQSNQVQNTHTTHTATEAQLPSWNTSSSLSLSQADLNSSKTGSKLPDSSDFPSHSDSSETGSYESAQHYKPTPQPDSISSLFGASTTSSPKKAASTFGQQASDESYDENKHLPYVTSTAHITSSGSRQQSSNSSKTGSKSPDSSDFPSHYDSSETGGYESAQHHKPTPQPDSISSLFGASTTSSPEKAASPFGKQAGNESYDENKHSPYVTSTAHITSTGSRQQSSTSSSEVNSTPLPVSSSEEATKNSSRNPPEVSTSSTEEMSYPGTISKSPTSKLPSSNTKTEHKPNYVPSIIPDLNDTMSNLTSLNSIYPCQIPMDSKESTAQSMPETGCFNASGFYSANQTSVGNLRIPSALQQKDTSSDGTSTIGDLEKHTPFPLDGGGSNTGKDNHRVNPTLAEVPDSQHRTDFGGASGRASSWNSSDHALGRLNKTHPSNKELPPPQASAPLFGDVSILNSSNTSSSVPFLGASSSSSSSEEIQESENQSRASTFSESKGPSNGSGGRSVQVSQQESDAKEDNFNEWRISVQNSSSGFSAQRLGKDTNSTHSQLLDYTRAGNQNNTQARVTTAHYAESEEEKSTRSSAETDISNSTDASSNSAGTEKSSKAPEKSLSTSWIGQSLLPSSAPGPEQGYHVGSGGKITAISVGLCFSVGVLVLALVGGLMKRKLMKKNRPAGFAISQPTSQSAEDFESSFSSYLGSQMGDGRHSPNASLDPQYQVSGEEESGVDPFRTSYDRDPDSPRNRYESFGSSFGNFRQHGFDLVRYPGPSSHPHDYVGPEHRRSDGTTVIPISFNHSHDQQRMGALDFETEYYGRPEVLPHSGVPWYPDQQQSHNDYETEVGTRFSDGETMIEDMPPNPFSNRDHMPPVPPLTSLHHDGR</sequence>
<feature type="compositionally biased region" description="Polar residues" evidence="1">
    <location>
        <begin position="720"/>
        <end position="733"/>
    </location>
</feature>
<feature type="region of interest" description="Disordered" evidence="1">
    <location>
        <begin position="857"/>
        <end position="917"/>
    </location>
</feature>
<feature type="compositionally biased region" description="Polar residues" evidence="1">
    <location>
        <begin position="857"/>
        <end position="866"/>
    </location>
</feature>
<dbReference type="EMBL" id="PGCI01000316">
    <property type="protein sequence ID" value="PLW29886.1"/>
    <property type="molecule type" value="Genomic_DNA"/>
</dbReference>
<proteinExistence type="predicted"/>
<feature type="compositionally biased region" description="Polar residues" evidence="1">
    <location>
        <begin position="34"/>
        <end position="45"/>
    </location>
</feature>
<feature type="compositionally biased region" description="Low complexity" evidence="1">
    <location>
        <begin position="620"/>
        <end position="653"/>
    </location>
</feature>
<feature type="compositionally biased region" description="Low complexity" evidence="1">
    <location>
        <begin position="382"/>
        <end position="400"/>
    </location>
</feature>
<dbReference type="Proteomes" id="UP000235392">
    <property type="component" value="Unassembled WGS sequence"/>
</dbReference>
<feature type="transmembrane region" description="Helical" evidence="2">
    <location>
        <begin position="808"/>
        <end position="830"/>
    </location>
</feature>
<feature type="region of interest" description="Disordered" evidence="1">
    <location>
        <begin position="1"/>
        <end position="77"/>
    </location>
</feature>
<feature type="compositionally biased region" description="Basic and acidic residues" evidence="1">
    <location>
        <begin position="1"/>
        <end position="16"/>
    </location>
</feature>
<keyword evidence="2" id="KW-1133">Transmembrane helix</keyword>
<dbReference type="AlphaFoldDB" id="A0A2N5TWM6"/>
<feature type="compositionally biased region" description="Polar residues" evidence="1">
    <location>
        <begin position="57"/>
        <end position="68"/>
    </location>
</feature>
<feature type="compositionally biased region" description="Polar residues" evidence="1">
    <location>
        <begin position="522"/>
        <end position="535"/>
    </location>
</feature>
<feature type="compositionally biased region" description="Polar residues" evidence="1">
    <location>
        <begin position="748"/>
        <end position="769"/>
    </location>
</feature>
<feature type="region of interest" description="Disordered" evidence="1">
    <location>
        <begin position="720"/>
        <end position="781"/>
    </location>
</feature>
<feature type="compositionally biased region" description="Basic and acidic residues" evidence="1">
    <location>
        <begin position="900"/>
        <end position="912"/>
    </location>
</feature>
<feature type="compositionally biased region" description="Low complexity" evidence="1">
    <location>
        <begin position="211"/>
        <end position="220"/>
    </location>
</feature>
<feature type="compositionally biased region" description="Low complexity" evidence="1">
    <location>
        <begin position="185"/>
        <end position="204"/>
    </location>
</feature>
<organism evidence="3 4">
    <name type="scientific">Puccinia coronata f. sp. avenae</name>
    <dbReference type="NCBI Taxonomy" id="200324"/>
    <lineage>
        <taxon>Eukaryota</taxon>
        <taxon>Fungi</taxon>
        <taxon>Dikarya</taxon>
        <taxon>Basidiomycota</taxon>
        <taxon>Pucciniomycotina</taxon>
        <taxon>Pucciniomycetes</taxon>
        <taxon>Pucciniales</taxon>
        <taxon>Pucciniaceae</taxon>
        <taxon>Puccinia</taxon>
    </lineage>
</organism>
<feature type="region of interest" description="Disordered" evidence="1">
    <location>
        <begin position="522"/>
        <end position="690"/>
    </location>
</feature>
<gene>
    <name evidence="3" type="ORF">PCASD_16579</name>
</gene>
<keyword evidence="2" id="KW-0472">Membrane</keyword>
<protein>
    <submittedName>
        <fullName evidence="3">Uncharacterized protein</fullName>
    </submittedName>
</protein>
<feature type="compositionally biased region" description="Polar residues" evidence="1">
    <location>
        <begin position="335"/>
        <end position="350"/>
    </location>
</feature>
<feature type="compositionally biased region" description="Polar residues" evidence="1">
    <location>
        <begin position="654"/>
        <end position="679"/>
    </location>
</feature>
<reference evidence="3 4" key="1">
    <citation type="submission" date="2017-11" db="EMBL/GenBank/DDBJ databases">
        <title>De novo assembly and phasing of dikaryotic genomes from two isolates of Puccinia coronata f. sp. avenae, the causal agent of oat crown rust.</title>
        <authorList>
            <person name="Miller M.E."/>
            <person name="Zhang Y."/>
            <person name="Omidvar V."/>
            <person name="Sperschneider J."/>
            <person name="Schwessinger B."/>
            <person name="Raley C."/>
            <person name="Palmer J.M."/>
            <person name="Garnica D."/>
            <person name="Upadhyaya N."/>
            <person name="Rathjen J."/>
            <person name="Taylor J.M."/>
            <person name="Park R.F."/>
            <person name="Dodds P.N."/>
            <person name="Hirsch C.D."/>
            <person name="Kianian S.F."/>
            <person name="Figueroa M."/>
        </authorList>
    </citation>
    <scope>NUCLEOTIDE SEQUENCE [LARGE SCALE GENOMIC DNA]</scope>
    <source>
        <strain evidence="3">12SD80</strain>
    </source>
</reference>
<evidence type="ECO:0000256" key="1">
    <source>
        <dbReference type="SAM" id="MobiDB-lite"/>
    </source>
</evidence>
<feature type="compositionally biased region" description="Low complexity" evidence="1">
    <location>
        <begin position="287"/>
        <end position="310"/>
    </location>
</feature>
<evidence type="ECO:0000313" key="3">
    <source>
        <dbReference type="EMBL" id="PLW29886.1"/>
    </source>
</evidence>
<feature type="compositionally biased region" description="Polar residues" evidence="1">
    <location>
        <begin position="166"/>
        <end position="184"/>
    </location>
</feature>
<feature type="region of interest" description="Disordered" evidence="1">
    <location>
        <begin position="1010"/>
        <end position="1046"/>
    </location>
</feature>
<feature type="compositionally biased region" description="Low complexity" evidence="1">
    <location>
        <begin position="249"/>
        <end position="261"/>
    </location>
</feature>
<accession>A0A2N5TWM6</accession>
<feature type="region of interest" description="Disordered" evidence="1">
    <location>
        <begin position="122"/>
        <end position="457"/>
    </location>
</feature>
<feature type="compositionally biased region" description="Polar residues" evidence="1">
    <location>
        <begin position="401"/>
        <end position="448"/>
    </location>
</feature>
<name>A0A2N5TWM6_9BASI</name>